<comment type="caution">
    <text evidence="1">The sequence shown here is derived from an EMBL/GenBank/DDBJ whole genome shotgun (WGS) entry which is preliminary data.</text>
</comment>
<dbReference type="Proteomes" id="UP001262754">
    <property type="component" value="Unassembled WGS sequence"/>
</dbReference>
<reference evidence="1 2" key="1">
    <citation type="submission" date="2023-07" db="EMBL/GenBank/DDBJ databases">
        <title>Sorghum-associated microbial communities from plants grown in Nebraska, USA.</title>
        <authorList>
            <person name="Schachtman D."/>
        </authorList>
    </citation>
    <scope>NUCLEOTIDE SEQUENCE [LARGE SCALE GENOMIC DNA]</scope>
    <source>
        <strain evidence="1 2">DS2154</strain>
    </source>
</reference>
<proteinExistence type="predicted"/>
<name>A0ABU1N701_9CAUL</name>
<protein>
    <submittedName>
        <fullName evidence="1">Uncharacterized protein</fullName>
    </submittedName>
</protein>
<evidence type="ECO:0000313" key="2">
    <source>
        <dbReference type="Proteomes" id="UP001262754"/>
    </source>
</evidence>
<keyword evidence="2" id="KW-1185">Reference proteome</keyword>
<sequence>MIFNGLHIAEGVEPRNARQFSPGKVASRRSWFAEQAGE</sequence>
<accession>A0ABU1N701</accession>
<organism evidence="1 2">
    <name type="scientific">Caulobacter rhizosphaerae</name>
    <dbReference type="NCBI Taxonomy" id="2010972"/>
    <lineage>
        <taxon>Bacteria</taxon>
        <taxon>Pseudomonadati</taxon>
        <taxon>Pseudomonadota</taxon>
        <taxon>Alphaproteobacteria</taxon>
        <taxon>Caulobacterales</taxon>
        <taxon>Caulobacteraceae</taxon>
        <taxon>Caulobacter</taxon>
    </lineage>
</organism>
<evidence type="ECO:0000313" key="1">
    <source>
        <dbReference type="EMBL" id="MDR6533846.1"/>
    </source>
</evidence>
<gene>
    <name evidence="1" type="ORF">J2800_004616</name>
</gene>
<dbReference type="EMBL" id="JAVDRL010000015">
    <property type="protein sequence ID" value="MDR6533846.1"/>
    <property type="molecule type" value="Genomic_DNA"/>
</dbReference>